<sequence>MSRRKQAKPQHLKSDEELPPPDGAPEHAVPGDGADDGDSGSEGRSGSEETNVCEKCCAEFFKWSDFLEHKKSCTKNPLVLIVNEDEPAPPLPNPLLPQTSASSVIFPNPLVSIAATANALDPLSALMKHRKGKPPNVSVFEPKANAEDPFFKHKCRFCAKVFGSDSALQIHLRSHTGERPFKCNVCGNRFSTKGNLKVHFQRHKEKYPHIQMNPYPVPEYLDNVPTCSGIPYGMSLPPEKPVTTWLDSKPVLPTVPTSVGLQLPPTIPGVGSYVDSPSLTPASRSPQRPSPTSSECTSLSPGLNSSESGVPGTAESPQPVLGGSSLTKTEPVSLPGANSRAGDIPPSGQVSSTVSTAAAALTDSSISTGLCSPVLPASSDQFKAKFPFGGLLDSMQTSETSKLQQLVENIDKKMTDPNQCVICHRVLSCQSALKMHYRTHTGERPFKCKICGRAFTTKGNLKTHFGVHRAKPPLRVQHSCPICQKKFTNAVVLQQHIRMHMGGQIPNTPLPEGFQDAMDAELPYDDKAAEALSGYDDDADENSMEDDAELQEPAGDPPKPLLAYSGSCPPSPPSVISSIAALENQMKMMDSVMSCPQLTTLKSVENGSGESDHLSNDSSSAVGDLESRSAGSPALSESSSSMHALSPPPAPENGGALDLTAAPPGRPAIKEEAPFSLLFLSRERGKCPSTVCRVCGKPFPRSQSCDPDSALGPSQSTPSLVASSTPTLIKMEVNGHSKALALGEGPPLPATVQVPPGPQAVMSPSLAPMLAPPPRRTPKQHNCQSCGKTFSSASALQIHERTHTGEKPFGCTICGRAFTTKGNLKVHMGTHMWNNAPARRGRRLSVENPMALLGGDALKFSEMFQKDLAARAMNVDPSFWNQYAAAITNGLAMKNNEISVIQNGGIPQLPVSLGGSAIPPLGSLAAGMDKARTGSSPPIVGLDKANSETGASRPFTRFIEDNKEIGIN</sequence>
<feature type="domain" description="C2H2-type" evidence="16">
    <location>
        <begin position="153"/>
        <end position="180"/>
    </location>
</feature>
<evidence type="ECO:0000256" key="2">
    <source>
        <dbReference type="ARBA" id="ARBA00022553"/>
    </source>
</evidence>
<evidence type="ECO:0000256" key="4">
    <source>
        <dbReference type="ARBA" id="ARBA00022737"/>
    </source>
</evidence>
<evidence type="ECO:0000256" key="11">
    <source>
        <dbReference type="ARBA" id="ARBA00037260"/>
    </source>
</evidence>
<feature type="region of interest" description="Disordered" evidence="15">
    <location>
        <begin position="1"/>
        <end position="48"/>
    </location>
</feature>
<dbReference type="PROSITE" id="PS50157">
    <property type="entry name" value="ZINC_FINGER_C2H2_2"/>
    <property type="match status" value="7"/>
</dbReference>
<feature type="compositionally biased region" description="Basic residues" evidence="15">
    <location>
        <begin position="1"/>
        <end position="11"/>
    </location>
</feature>
<keyword evidence="5 14" id="KW-0863">Zinc-finger</keyword>
<feature type="compositionally biased region" description="Polar residues" evidence="15">
    <location>
        <begin position="295"/>
        <end position="308"/>
    </location>
</feature>
<dbReference type="GO" id="GO:0003677">
    <property type="term" value="F:DNA binding"/>
    <property type="evidence" value="ECO:0007669"/>
    <property type="project" value="UniProtKB-KW"/>
</dbReference>
<dbReference type="InterPro" id="IPR013087">
    <property type="entry name" value="Znf_C2H2_type"/>
</dbReference>
<keyword evidence="2" id="KW-0597">Phosphoprotein</keyword>
<evidence type="ECO:0000256" key="10">
    <source>
        <dbReference type="ARBA" id="ARBA00023242"/>
    </source>
</evidence>
<dbReference type="GO" id="GO:0035108">
    <property type="term" value="P:limb morphogenesis"/>
    <property type="evidence" value="ECO:0007669"/>
    <property type="project" value="UniProtKB-ARBA"/>
</dbReference>
<evidence type="ECO:0000256" key="15">
    <source>
        <dbReference type="SAM" id="MobiDB-lite"/>
    </source>
</evidence>
<reference evidence="17" key="1">
    <citation type="submission" date="2018-10" db="EMBL/GenBank/DDBJ databases">
        <title>De novo assembly of a Great Dane genome.</title>
        <authorList>
            <person name="Kidd J.M."/>
            <person name="Pendleton A.L."/>
            <person name="Shen F."/>
            <person name="Emery S."/>
        </authorList>
    </citation>
    <scope>NUCLEOTIDE SEQUENCE [LARGE SCALE GENOMIC DNA]</scope>
    <source>
        <strain evidence="17">Great Dane</strain>
    </source>
</reference>
<evidence type="ECO:0000256" key="9">
    <source>
        <dbReference type="ARBA" id="ARBA00023163"/>
    </source>
</evidence>
<dbReference type="FunFam" id="3.30.160.60:FF:000260">
    <property type="entry name" value="Spalt-like transcription factor 1"/>
    <property type="match status" value="1"/>
</dbReference>
<dbReference type="InterPro" id="IPR036236">
    <property type="entry name" value="Znf_C2H2_sf"/>
</dbReference>
<reference evidence="17" key="2">
    <citation type="submission" date="2025-08" db="UniProtKB">
        <authorList>
            <consortium name="Ensembl"/>
        </authorList>
    </citation>
    <scope>IDENTIFICATION</scope>
</reference>
<dbReference type="Pfam" id="PF00096">
    <property type="entry name" value="zf-C2H2"/>
    <property type="match status" value="5"/>
</dbReference>
<dbReference type="FunFam" id="3.30.160.60:FF:002951">
    <property type="entry name" value="Sal-like protein 3"/>
    <property type="match status" value="1"/>
</dbReference>
<keyword evidence="7" id="KW-0805">Transcription regulation</keyword>
<dbReference type="FunFam" id="3.30.160.60:FF:000025">
    <property type="entry name" value="Spalt-like transcription factor 1"/>
    <property type="match status" value="1"/>
</dbReference>
<dbReference type="GO" id="GO:0005634">
    <property type="term" value="C:nucleus"/>
    <property type="evidence" value="ECO:0007669"/>
    <property type="project" value="UniProtKB-SubCell"/>
</dbReference>
<evidence type="ECO:0000313" key="18">
    <source>
        <dbReference type="Proteomes" id="UP000694542"/>
    </source>
</evidence>
<feature type="compositionally biased region" description="Acidic residues" evidence="15">
    <location>
        <begin position="536"/>
        <end position="550"/>
    </location>
</feature>
<feature type="compositionally biased region" description="Low complexity" evidence="15">
    <location>
        <begin position="280"/>
        <end position="294"/>
    </location>
</feature>
<feature type="domain" description="C2H2-type" evidence="16">
    <location>
        <begin position="418"/>
        <end position="445"/>
    </location>
</feature>
<dbReference type="InterPro" id="IPR051565">
    <property type="entry name" value="Sal_C2H2-zinc-finger"/>
</dbReference>
<keyword evidence="4" id="KW-0677">Repeat</keyword>
<dbReference type="FunFam" id="3.30.160.60:FF:000689">
    <property type="entry name" value="Spalt like transcription factor 1"/>
    <property type="match status" value="1"/>
</dbReference>
<evidence type="ECO:0000256" key="13">
    <source>
        <dbReference type="ARBA" id="ARBA00069284"/>
    </source>
</evidence>
<protein>
    <recommendedName>
        <fullName evidence="13">Sal-like protein 3</fullName>
    </recommendedName>
</protein>
<evidence type="ECO:0000259" key="16">
    <source>
        <dbReference type="PROSITE" id="PS50157"/>
    </source>
</evidence>
<dbReference type="GO" id="GO:0008270">
    <property type="term" value="F:zinc ion binding"/>
    <property type="evidence" value="ECO:0007669"/>
    <property type="project" value="UniProtKB-KW"/>
</dbReference>
<feature type="domain" description="C2H2-type" evidence="16">
    <location>
        <begin position="446"/>
        <end position="473"/>
    </location>
</feature>
<dbReference type="GO" id="GO:0009966">
    <property type="term" value="P:regulation of signal transduction"/>
    <property type="evidence" value="ECO:0007669"/>
    <property type="project" value="UniProtKB-ARBA"/>
</dbReference>
<dbReference type="SMART" id="SM00355">
    <property type="entry name" value="ZnF_C2H2"/>
    <property type="match status" value="8"/>
</dbReference>
<evidence type="ECO:0000256" key="1">
    <source>
        <dbReference type="ARBA" id="ARBA00004123"/>
    </source>
</evidence>
<dbReference type="Proteomes" id="UP000694542">
    <property type="component" value="Chromosome 1"/>
</dbReference>
<feature type="compositionally biased region" description="Low complexity" evidence="15">
    <location>
        <begin position="628"/>
        <end position="645"/>
    </location>
</feature>
<keyword evidence="3" id="KW-0479">Metal-binding</keyword>
<evidence type="ECO:0000256" key="14">
    <source>
        <dbReference type="PROSITE-ProRule" id="PRU00042"/>
    </source>
</evidence>
<organism evidence="17 18">
    <name type="scientific">Canis lupus familiaris</name>
    <name type="common">Dog</name>
    <name type="synonym">Canis familiaris</name>
    <dbReference type="NCBI Taxonomy" id="9615"/>
    <lineage>
        <taxon>Eukaryota</taxon>
        <taxon>Metazoa</taxon>
        <taxon>Chordata</taxon>
        <taxon>Craniata</taxon>
        <taxon>Vertebrata</taxon>
        <taxon>Euteleostomi</taxon>
        <taxon>Mammalia</taxon>
        <taxon>Eutheria</taxon>
        <taxon>Laurasiatheria</taxon>
        <taxon>Carnivora</taxon>
        <taxon>Caniformia</taxon>
        <taxon>Canidae</taxon>
        <taxon>Canis</taxon>
    </lineage>
</organism>
<keyword evidence="10" id="KW-0539">Nucleus</keyword>
<accession>A0A8C0PL53</accession>
<comment type="similarity">
    <text evidence="12">Belongs to the sal C2H2-type zinc-finger protein family.</text>
</comment>
<feature type="region of interest" description="Disordered" evidence="15">
    <location>
        <begin position="602"/>
        <end position="668"/>
    </location>
</feature>
<feature type="domain" description="C2H2-type" evidence="16">
    <location>
        <begin position="809"/>
        <end position="836"/>
    </location>
</feature>
<comment type="function">
    <text evidence="11">Probable transcription factor.</text>
</comment>
<feature type="domain" description="C2H2-type" evidence="16">
    <location>
        <begin position="781"/>
        <end position="808"/>
    </location>
</feature>
<keyword evidence="6" id="KW-0862">Zinc</keyword>
<name>A0A8C0PL53_CANLF</name>
<keyword evidence="8" id="KW-0238">DNA-binding</keyword>
<feature type="region of interest" description="Disordered" evidence="15">
    <location>
        <begin position="702"/>
        <end position="721"/>
    </location>
</feature>
<feature type="region of interest" description="Disordered" evidence="15">
    <location>
        <begin position="270"/>
        <end position="351"/>
    </location>
</feature>
<dbReference type="FunFam" id="3.30.160.60:FF:000961">
    <property type="entry name" value="Spalt like transcription factor 3"/>
    <property type="match status" value="1"/>
</dbReference>
<dbReference type="Gene3D" id="3.30.160.60">
    <property type="entry name" value="Classic Zinc Finger"/>
    <property type="match status" value="7"/>
</dbReference>
<feature type="region of interest" description="Disordered" evidence="15">
    <location>
        <begin position="536"/>
        <end position="570"/>
    </location>
</feature>
<feature type="domain" description="C2H2-type" evidence="16">
    <location>
        <begin position="478"/>
        <end position="505"/>
    </location>
</feature>
<dbReference type="GO" id="GO:0021772">
    <property type="term" value="P:olfactory bulb development"/>
    <property type="evidence" value="ECO:0007669"/>
    <property type="project" value="UniProtKB-ARBA"/>
</dbReference>
<evidence type="ECO:0000256" key="5">
    <source>
        <dbReference type="ARBA" id="ARBA00022771"/>
    </source>
</evidence>
<evidence type="ECO:0000313" key="17">
    <source>
        <dbReference type="Ensembl" id="ENSCAFP00040000033.1"/>
    </source>
</evidence>
<evidence type="ECO:0000256" key="6">
    <source>
        <dbReference type="ARBA" id="ARBA00022833"/>
    </source>
</evidence>
<dbReference type="FunFam" id="3.30.160.60:FF:000215">
    <property type="entry name" value="Spalt-like transcription factor 3"/>
    <property type="match status" value="1"/>
</dbReference>
<evidence type="ECO:0000256" key="8">
    <source>
        <dbReference type="ARBA" id="ARBA00023125"/>
    </source>
</evidence>
<keyword evidence="9" id="KW-0804">Transcription</keyword>
<evidence type="ECO:0000256" key="3">
    <source>
        <dbReference type="ARBA" id="ARBA00022723"/>
    </source>
</evidence>
<dbReference type="PROSITE" id="PS00028">
    <property type="entry name" value="ZINC_FINGER_C2H2_1"/>
    <property type="match status" value="7"/>
</dbReference>
<dbReference type="PANTHER" id="PTHR23233">
    <property type="entry name" value="SAL-LIKE PROTEIN"/>
    <property type="match status" value="1"/>
</dbReference>
<dbReference type="Ensembl" id="ENSCAFT00040000034.1">
    <property type="protein sequence ID" value="ENSCAFP00040000033.1"/>
    <property type="gene ID" value="ENSCAFG00040000016.1"/>
</dbReference>
<dbReference type="SUPFAM" id="SSF57667">
    <property type="entry name" value="beta-beta-alpha zinc fingers"/>
    <property type="match status" value="4"/>
</dbReference>
<feature type="domain" description="C2H2-type" evidence="16">
    <location>
        <begin position="181"/>
        <end position="208"/>
    </location>
</feature>
<evidence type="ECO:0000256" key="12">
    <source>
        <dbReference type="ARBA" id="ARBA00038474"/>
    </source>
</evidence>
<proteinExistence type="inferred from homology"/>
<dbReference type="AlphaFoldDB" id="A0A8C0PL53"/>
<dbReference type="CDD" id="cd20908">
    <property type="entry name" value="SUF4-like"/>
    <property type="match status" value="1"/>
</dbReference>
<dbReference type="PANTHER" id="PTHR23233:SF46">
    <property type="entry name" value="SAL-LIKE PROTEIN 3"/>
    <property type="match status" value="1"/>
</dbReference>
<comment type="subcellular location">
    <subcellularLocation>
        <location evidence="1">Nucleus</location>
    </subcellularLocation>
</comment>
<evidence type="ECO:0000256" key="7">
    <source>
        <dbReference type="ARBA" id="ARBA00023015"/>
    </source>
</evidence>